<proteinExistence type="predicted"/>
<keyword evidence="1" id="KW-0418">Kinase</keyword>
<dbReference type="Proteomes" id="UP000255355">
    <property type="component" value="Unassembled WGS sequence"/>
</dbReference>
<dbReference type="OrthoDB" id="3819922at2"/>
<dbReference type="EMBL" id="QQAZ01000022">
    <property type="protein sequence ID" value="RDI43311.1"/>
    <property type="molecule type" value="Genomic_DNA"/>
</dbReference>
<sequence length="182" mass="19575">MIDCVGGLLVLVNGLPGSGKTTLGASLARSLNAWFLSKDAVKEALAGSLENVSDLPELGGIAMDAVWALAARSPAAVVIDSWWFKPRDLAFARAGIERVGARHTVEVWCNLPSEVARSRYAGRQRAAIYRDQQRLVENWDHWAAHAAPLGLAPTLLVDTTRTVDPAVLAQRIQAITDSSAEH</sequence>
<dbReference type="PANTHER" id="PTHR37807">
    <property type="entry name" value="OS07G0160300 PROTEIN"/>
    <property type="match status" value="1"/>
</dbReference>
<accession>A0A370GI35</accession>
<reference evidence="1 2" key="1">
    <citation type="submission" date="2018-07" db="EMBL/GenBank/DDBJ databases">
        <title>Genomic Encyclopedia of Type Strains, Phase IV (KMG-IV): sequencing the most valuable type-strain genomes for metagenomic binning, comparative biology and taxonomic classification.</title>
        <authorList>
            <person name="Goeker M."/>
        </authorList>
    </citation>
    <scope>NUCLEOTIDE SEQUENCE [LARGE SCALE GENOMIC DNA]</scope>
    <source>
        <strain evidence="1 2">DSM 44952</strain>
    </source>
</reference>
<protein>
    <submittedName>
        <fullName evidence="1">Putative kinase</fullName>
    </submittedName>
</protein>
<dbReference type="GO" id="GO:0016301">
    <property type="term" value="F:kinase activity"/>
    <property type="evidence" value="ECO:0007669"/>
    <property type="project" value="UniProtKB-KW"/>
</dbReference>
<evidence type="ECO:0000313" key="1">
    <source>
        <dbReference type="EMBL" id="RDI43311.1"/>
    </source>
</evidence>
<comment type="caution">
    <text evidence="1">The sequence shown here is derived from an EMBL/GenBank/DDBJ whole genome shotgun (WGS) entry which is preliminary data.</text>
</comment>
<dbReference type="AlphaFoldDB" id="A0A370GI35"/>
<name>A0A370GI35_9NOCA</name>
<dbReference type="InterPro" id="IPR027417">
    <property type="entry name" value="P-loop_NTPase"/>
</dbReference>
<keyword evidence="1" id="KW-0808">Transferase</keyword>
<dbReference type="Pfam" id="PF13671">
    <property type="entry name" value="AAA_33"/>
    <property type="match status" value="1"/>
</dbReference>
<dbReference type="Gene3D" id="3.40.50.300">
    <property type="entry name" value="P-loop containing nucleotide triphosphate hydrolases"/>
    <property type="match status" value="1"/>
</dbReference>
<organism evidence="1 2">
    <name type="scientific">Nocardia mexicana</name>
    <dbReference type="NCBI Taxonomy" id="279262"/>
    <lineage>
        <taxon>Bacteria</taxon>
        <taxon>Bacillati</taxon>
        <taxon>Actinomycetota</taxon>
        <taxon>Actinomycetes</taxon>
        <taxon>Mycobacteriales</taxon>
        <taxon>Nocardiaceae</taxon>
        <taxon>Nocardia</taxon>
    </lineage>
</organism>
<dbReference type="STRING" id="1210089.GCA_001613165_06178"/>
<dbReference type="PANTHER" id="PTHR37807:SF3">
    <property type="entry name" value="OS07G0160300 PROTEIN"/>
    <property type="match status" value="1"/>
</dbReference>
<gene>
    <name evidence="1" type="ORF">DFR68_12274</name>
</gene>
<dbReference type="SUPFAM" id="SSF52540">
    <property type="entry name" value="P-loop containing nucleoside triphosphate hydrolases"/>
    <property type="match status" value="1"/>
</dbReference>
<dbReference type="RefSeq" id="WP_068027653.1">
    <property type="nucleotide sequence ID" value="NZ_QQAZ01000022.1"/>
</dbReference>
<keyword evidence="2" id="KW-1185">Reference proteome</keyword>
<evidence type="ECO:0000313" key="2">
    <source>
        <dbReference type="Proteomes" id="UP000255355"/>
    </source>
</evidence>